<dbReference type="Pfam" id="PF08031">
    <property type="entry name" value="BBE"/>
    <property type="match status" value="1"/>
</dbReference>
<dbReference type="InterPro" id="IPR006093">
    <property type="entry name" value="Oxy_OxRdtase_FAD_BS"/>
</dbReference>
<dbReference type="SUPFAM" id="SSF56176">
    <property type="entry name" value="FAD-binding/transporter-associated domain-like"/>
    <property type="match status" value="1"/>
</dbReference>
<keyword evidence="3" id="KW-0285">Flavoprotein</keyword>
<dbReference type="AlphaFoldDB" id="A0A238WW53"/>
<dbReference type="InterPro" id="IPR036318">
    <property type="entry name" value="FAD-bd_PCMH-like_sf"/>
</dbReference>
<dbReference type="Gene3D" id="3.30.465.10">
    <property type="match status" value="1"/>
</dbReference>
<organism evidence="7 8">
    <name type="scientific">Blastococcus mobilis</name>
    <dbReference type="NCBI Taxonomy" id="1938746"/>
    <lineage>
        <taxon>Bacteria</taxon>
        <taxon>Bacillati</taxon>
        <taxon>Actinomycetota</taxon>
        <taxon>Actinomycetes</taxon>
        <taxon>Geodermatophilales</taxon>
        <taxon>Geodermatophilaceae</taxon>
        <taxon>Blastococcus</taxon>
    </lineage>
</organism>
<feature type="domain" description="FAD-binding PCMH-type" evidence="6">
    <location>
        <begin position="44"/>
        <end position="215"/>
    </location>
</feature>
<dbReference type="PROSITE" id="PS51387">
    <property type="entry name" value="FAD_PCMH"/>
    <property type="match status" value="1"/>
</dbReference>
<dbReference type="PROSITE" id="PS00862">
    <property type="entry name" value="OX2_COVAL_FAD"/>
    <property type="match status" value="1"/>
</dbReference>
<dbReference type="Gene3D" id="3.40.462.20">
    <property type="match status" value="1"/>
</dbReference>
<dbReference type="Pfam" id="PF01565">
    <property type="entry name" value="FAD_binding_4"/>
    <property type="match status" value="1"/>
</dbReference>
<keyword evidence="5" id="KW-0560">Oxidoreductase</keyword>
<dbReference type="InterPro" id="IPR006094">
    <property type="entry name" value="Oxid_FAD_bind_N"/>
</dbReference>
<evidence type="ECO:0000313" key="8">
    <source>
        <dbReference type="Proteomes" id="UP000198403"/>
    </source>
</evidence>
<evidence type="ECO:0000256" key="1">
    <source>
        <dbReference type="ARBA" id="ARBA00001974"/>
    </source>
</evidence>
<evidence type="ECO:0000256" key="5">
    <source>
        <dbReference type="ARBA" id="ARBA00023002"/>
    </source>
</evidence>
<keyword evidence="8" id="KW-1185">Reference proteome</keyword>
<dbReference type="InterPro" id="IPR016167">
    <property type="entry name" value="FAD-bd_PCMH_sub1"/>
</dbReference>
<keyword evidence="4" id="KW-0274">FAD</keyword>
<comment type="similarity">
    <text evidence="2">Belongs to the oxygen-dependent FAD-linked oxidoreductase family.</text>
</comment>
<evidence type="ECO:0000256" key="4">
    <source>
        <dbReference type="ARBA" id="ARBA00022827"/>
    </source>
</evidence>
<proteinExistence type="inferred from homology"/>
<sequence>MTGSMLASGLSGELIEAFRAEHRGDCFTPSDDAYDARRALWNGMVDKRPALIARCAGVADVLRTLTLARDAGLPLAVRGGGHNVAGLALCDGAVVADLSAMRSVRVDPKNRKVRAEAGVLWGELDRETQAFGLATTGGIVSTTGIAGLTLGGGVGWLARKYGHSCDNLVSVDVVTPDGVLRTASAEDHADLFWGMRGGGGNLGIATSLEYRLHPVGPTVVGGMILHPADRAADVLRFYREFIPAAPEELGLYCGLLSAPDGTPVVALIGCYHGPLDDAEAVLAPVRSFGTPIVDMFQQRPYVEMQSLLDAAFPAGARYRWRSSFLRDLADGAVDAIVEAAASRTSPFSAIVLEWYGGAPNRVSEDATAFPHREPQFDLIVSAMWMDPGEDDLHTDWVRRVWGDLAPYGSGRVYSNVVDRGEEGRVREAYGAGFSRLRELKERYDPDNMLRYNHNVATAG</sequence>
<dbReference type="Proteomes" id="UP000198403">
    <property type="component" value="Unassembled WGS sequence"/>
</dbReference>
<dbReference type="PANTHER" id="PTHR42973">
    <property type="entry name" value="BINDING OXIDOREDUCTASE, PUTATIVE (AFU_ORTHOLOGUE AFUA_1G17690)-RELATED"/>
    <property type="match status" value="1"/>
</dbReference>
<evidence type="ECO:0000313" key="7">
    <source>
        <dbReference type="EMBL" id="SNR50444.1"/>
    </source>
</evidence>
<dbReference type="PANTHER" id="PTHR42973:SF39">
    <property type="entry name" value="FAD-BINDING PCMH-TYPE DOMAIN-CONTAINING PROTEIN"/>
    <property type="match status" value="1"/>
</dbReference>
<name>A0A238WW53_9ACTN</name>
<dbReference type="EMBL" id="FZNO01000010">
    <property type="protein sequence ID" value="SNR50444.1"/>
    <property type="molecule type" value="Genomic_DNA"/>
</dbReference>
<evidence type="ECO:0000256" key="2">
    <source>
        <dbReference type="ARBA" id="ARBA00005466"/>
    </source>
</evidence>
<dbReference type="InterPro" id="IPR016169">
    <property type="entry name" value="FAD-bd_PCMH_sub2"/>
</dbReference>
<dbReference type="Gene3D" id="3.30.43.10">
    <property type="entry name" value="Uridine Diphospho-n-acetylenolpyruvylglucosamine Reductase, domain 2"/>
    <property type="match status" value="1"/>
</dbReference>
<evidence type="ECO:0000256" key="3">
    <source>
        <dbReference type="ARBA" id="ARBA00022630"/>
    </source>
</evidence>
<dbReference type="InterPro" id="IPR012951">
    <property type="entry name" value="BBE"/>
</dbReference>
<dbReference type="InterPro" id="IPR050416">
    <property type="entry name" value="FAD-linked_Oxidoreductase"/>
</dbReference>
<dbReference type="GO" id="GO:0071949">
    <property type="term" value="F:FAD binding"/>
    <property type="evidence" value="ECO:0007669"/>
    <property type="project" value="InterPro"/>
</dbReference>
<comment type="cofactor">
    <cofactor evidence="1">
        <name>FAD</name>
        <dbReference type="ChEBI" id="CHEBI:57692"/>
    </cofactor>
</comment>
<evidence type="ECO:0000259" key="6">
    <source>
        <dbReference type="PROSITE" id="PS51387"/>
    </source>
</evidence>
<gene>
    <name evidence="7" type="ORF">SAMN06272737_11013</name>
</gene>
<reference evidence="7 8" key="1">
    <citation type="submission" date="2017-06" db="EMBL/GenBank/DDBJ databases">
        <authorList>
            <person name="Kim H.J."/>
            <person name="Triplett B.A."/>
        </authorList>
    </citation>
    <scope>NUCLEOTIDE SEQUENCE [LARGE SCALE GENOMIC DNA]</scope>
    <source>
        <strain evidence="7 8">DSM 44272</strain>
    </source>
</reference>
<dbReference type="RefSeq" id="WP_217899257.1">
    <property type="nucleotide sequence ID" value="NZ_FZNO01000010.1"/>
</dbReference>
<dbReference type="InterPro" id="IPR016166">
    <property type="entry name" value="FAD-bd_PCMH"/>
</dbReference>
<accession>A0A238WW53</accession>
<dbReference type="GO" id="GO:0016491">
    <property type="term" value="F:oxidoreductase activity"/>
    <property type="evidence" value="ECO:0007669"/>
    <property type="project" value="UniProtKB-KW"/>
</dbReference>
<protein>
    <submittedName>
        <fullName evidence="7">FAD/FMN-containing dehydrogenase</fullName>
    </submittedName>
</protein>